<sequence>MSRRVRMRAVAGGALVGAVVLAVSGCGASAGKDKHPEHRSFAVRGHTLTVDSDDSGLEIVGGRGEGRNVAVTRWFDGSVLVGGKPKVSWAFKDDRLVLRMHCSGLVADCSARYRVEVPAGIGVRVVDGNGDVRARGFADPLAVRTGNGGVRITDTTGPLDLSSGNGPVHADVASTRVRARVDNGSVDLRLSRIPDSVDTGSDNGSLTVVLPRAAYHVKATSHNGGVHVSVPQDSASAHRVTAGSANGKVTVRTAN</sequence>
<gene>
    <name evidence="3" type="ORF">SAMN04490357_2787</name>
</gene>
<evidence type="ECO:0000256" key="1">
    <source>
        <dbReference type="SAM" id="SignalP"/>
    </source>
</evidence>
<dbReference type="InterPro" id="IPR025164">
    <property type="entry name" value="Toastrack_DUF4097"/>
</dbReference>
<name>A0A1H4V069_9ACTN</name>
<dbReference type="AlphaFoldDB" id="A0A1H4V069"/>
<evidence type="ECO:0000313" key="4">
    <source>
        <dbReference type="Proteomes" id="UP000182375"/>
    </source>
</evidence>
<evidence type="ECO:0000313" key="3">
    <source>
        <dbReference type="EMBL" id="SEC74397.1"/>
    </source>
</evidence>
<dbReference type="PROSITE" id="PS51257">
    <property type="entry name" value="PROKAR_LIPOPROTEIN"/>
    <property type="match status" value="1"/>
</dbReference>
<proteinExistence type="predicted"/>
<feature type="chain" id="PRO_5038981983" evidence="1">
    <location>
        <begin position="23"/>
        <end position="255"/>
    </location>
</feature>
<organism evidence="3 4">
    <name type="scientific">Streptomyces misionensis</name>
    <dbReference type="NCBI Taxonomy" id="67331"/>
    <lineage>
        <taxon>Bacteria</taxon>
        <taxon>Bacillati</taxon>
        <taxon>Actinomycetota</taxon>
        <taxon>Actinomycetes</taxon>
        <taxon>Kitasatosporales</taxon>
        <taxon>Streptomycetaceae</taxon>
        <taxon>Streptomyces</taxon>
    </lineage>
</organism>
<evidence type="ECO:0000259" key="2">
    <source>
        <dbReference type="Pfam" id="PF13349"/>
    </source>
</evidence>
<dbReference type="Pfam" id="PF13349">
    <property type="entry name" value="DUF4097"/>
    <property type="match status" value="1"/>
</dbReference>
<dbReference type="EMBL" id="FNTD01000004">
    <property type="protein sequence ID" value="SEC74397.1"/>
    <property type="molecule type" value="Genomic_DNA"/>
</dbReference>
<dbReference type="Proteomes" id="UP000182375">
    <property type="component" value="Unassembled WGS sequence"/>
</dbReference>
<dbReference type="RefSeq" id="WP_070027608.1">
    <property type="nucleotide sequence ID" value="NZ_FNTD01000004.1"/>
</dbReference>
<protein>
    <submittedName>
        <fullName evidence="3">Putative adhesin</fullName>
    </submittedName>
</protein>
<feature type="domain" description="DUF4097" evidence="2">
    <location>
        <begin position="129"/>
        <end position="252"/>
    </location>
</feature>
<dbReference type="STRING" id="67331.SAMN04490357_2787"/>
<dbReference type="GeneID" id="95511941"/>
<feature type="signal peptide" evidence="1">
    <location>
        <begin position="1"/>
        <end position="22"/>
    </location>
</feature>
<reference evidence="3 4" key="1">
    <citation type="submission" date="2016-10" db="EMBL/GenBank/DDBJ databases">
        <authorList>
            <person name="de Groot N.N."/>
        </authorList>
    </citation>
    <scope>NUCLEOTIDE SEQUENCE [LARGE SCALE GENOMIC DNA]</scope>
    <source>
        <strain evidence="3 4">DSM 40306</strain>
    </source>
</reference>
<keyword evidence="1" id="KW-0732">Signal</keyword>
<accession>A0A1H4V069</accession>